<evidence type="ECO:0000313" key="14">
    <source>
        <dbReference type="Proteomes" id="UP000214646"/>
    </source>
</evidence>
<keyword evidence="14" id="KW-1185">Reference proteome</keyword>
<keyword evidence="8" id="KW-0443">Lipid metabolism</keyword>
<evidence type="ECO:0000256" key="7">
    <source>
        <dbReference type="ARBA" id="ARBA00023004"/>
    </source>
</evidence>
<evidence type="ECO:0000259" key="12">
    <source>
        <dbReference type="Pfam" id="PF00487"/>
    </source>
</evidence>
<feature type="domain" description="Fatty acid desaturase" evidence="12">
    <location>
        <begin position="90"/>
        <end position="321"/>
    </location>
</feature>
<comment type="similarity">
    <text evidence="2">Belongs to the fatty acid desaturase type 2 family.</text>
</comment>
<feature type="transmembrane region" description="Helical" evidence="11">
    <location>
        <begin position="207"/>
        <end position="226"/>
    </location>
</feature>
<keyword evidence="4" id="KW-0276">Fatty acid metabolism</keyword>
<feature type="transmembrane region" description="Helical" evidence="11">
    <location>
        <begin position="232"/>
        <end position="251"/>
    </location>
</feature>
<name>A0A225DQD0_9BACT</name>
<evidence type="ECO:0000256" key="4">
    <source>
        <dbReference type="ARBA" id="ARBA00022832"/>
    </source>
</evidence>
<dbReference type="EMBL" id="NIDE01000004">
    <property type="protein sequence ID" value="OWK43670.1"/>
    <property type="molecule type" value="Genomic_DNA"/>
</dbReference>
<evidence type="ECO:0000256" key="2">
    <source>
        <dbReference type="ARBA" id="ARBA00008749"/>
    </source>
</evidence>
<dbReference type="PANTHER" id="PTHR11351:SF3">
    <property type="entry name" value="BLL4393 PROTEIN"/>
    <property type="match status" value="1"/>
</dbReference>
<keyword evidence="3 11" id="KW-0812">Transmembrane</keyword>
<keyword evidence="6" id="KW-0560">Oxidoreductase</keyword>
<dbReference type="PRINTS" id="PR00075">
    <property type="entry name" value="FACDDSATRASE"/>
</dbReference>
<comment type="subcellular location">
    <subcellularLocation>
        <location evidence="1">Membrane</location>
        <topology evidence="1">Multi-pass membrane protein</topology>
    </subcellularLocation>
</comment>
<feature type="transmembrane region" description="Helical" evidence="11">
    <location>
        <begin position="168"/>
        <end position="186"/>
    </location>
</feature>
<gene>
    <name evidence="13" type="ORF">FRUB_03269</name>
</gene>
<reference evidence="14" key="1">
    <citation type="submission" date="2017-06" db="EMBL/GenBank/DDBJ databases">
        <title>Genome analysis of Fimbriiglobus ruber SP5, the first member of the order Planctomycetales with confirmed chitinolytic capability.</title>
        <authorList>
            <person name="Ravin N.V."/>
            <person name="Rakitin A.L."/>
            <person name="Ivanova A.A."/>
            <person name="Beletsky A.V."/>
            <person name="Kulichevskaya I.S."/>
            <person name="Mardanov A.V."/>
            <person name="Dedysh S.N."/>
        </authorList>
    </citation>
    <scope>NUCLEOTIDE SEQUENCE [LARGE SCALE GENOMIC DNA]</scope>
    <source>
        <strain evidence="14">SP5</strain>
    </source>
</reference>
<accession>A0A225DQD0</accession>
<keyword evidence="9 11" id="KW-0472">Membrane</keyword>
<feature type="region of interest" description="Disordered" evidence="10">
    <location>
        <begin position="1"/>
        <end position="21"/>
    </location>
</feature>
<dbReference type="InterPro" id="IPR005804">
    <property type="entry name" value="FA_desaturase_dom"/>
</dbReference>
<feature type="transmembrane region" description="Helical" evidence="11">
    <location>
        <begin position="90"/>
        <end position="113"/>
    </location>
</feature>
<keyword evidence="7" id="KW-0408">Iron</keyword>
<feature type="transmembrane region" description="Helical" evidence="11">
    <location>
        <begin position="56"/>
        <end position="84"/>
    </location>
</feature>
<evidence type="ECO:0000256" key="8">
    <source>
        <dbReference type="ARBA" id="ARBA00023098"/>
    </source>
</evidence>
<dbReference type="Proteomes" id="UP000214646">
    <property type="component" value="Unassembled WGS sequence"/>
</dbReference>
<evidence type="ECO:0000256" key="10">
    <source>
        <dbReference type="SAM" id="MobiDB-lite"/>
    </source>
</evidence>
<evidence type="ECO:0000256" key="11">
    <source>
        <dbReference type="SAM" id="Phobius"/>
    </source>
</evidence>
<evidence type="ECO:0000256" key="9">
    <source>
        <dbReference type="ARBA" id="ARBA00023136"/>
    </source>
</evidence>
<proteinExistence type="inferred from homology"/>
<dbReference type="GO" id="GO:0016020">
    <property type="term" value="C:membrane"/>
    <property type="evidence" value="ECO:0007669"/>
    <property type="project" value="UniProtKB-SubCell"/>
</dbReference>
<protein>
    <submittedName>
        <fullName evidence="13">Fatty acid desaturase</fullName>
    </submittedName>
</protein>
<evidence type="ECO:0000256" key="6">
    <source>
        <dbReference type="ARBA" id="ARBA00023002"/>
    </source>
</evidence>
<evidence type="ECO:0000313" key="13">
    <source>
        <dbReference type="EMBL" id="OWK43670.1"/>
    </source>
</evidence>
<dbReference type="InterPro" id="IPR015876">
    <property type="entry name" value="Acyl-CoA_DS"/>
</dbReference>
<organism evidence="13 14">
    <name type="scientific">Fimbriiglobus ruber</name>
    <dbReference type="NCBI Taxonomy" id="1908690"/>
    <lineage>
        <taxon>Bacteria</taxon>
        <taxon>Pseudomonadati</taxon>
        <taxon>Planctomycetota</taxon>
        <taxon>Planctomycetia</taxon>
        <taxon>Gemmatales</taxon>
        <taxon>Gemmataceae</taxon>
        <taxon>Fimbriiglobus</taxon>
    </lineage>
</organism>
<keyword evidence="5 11" id="KW-1133">Transmembrane helix</keyword>
<dbReference type="Pfam" id="PF00487">
    <property type="entry name" value="FA_desaturase"/>
    <property type="match status" value="1"/>
</dbReference>
<dbReference type="AlphaFoldDB" id="A0A225DQD0"/>
<dbReference type="GO" id="GO:0016717">
    <property type="term" value="F:oxidoreductase activity, acting on paired donors, with oxidation of a pair of donors resulting in the reduction of molecular oxygen to two molecules of water"/>
    <property type="evidence" value="ECO:0007669"/>
    <property type="project" value="InterPro"/>
</dbReference>
<comment type="caution">
    <text evidence="13">The sequence shown here is derived from an EMBL/GenBank/DDBJ whole genome shotgun (WGS) entry which is preliminary data.</text>
</comment>
<evidence type="ECO:0000256" key="1">
    <source>
        <dbReference type="ARBA" id="ARBA00004141"/>
    </source>
</evidence>
<sequence length="344" mass="38014">MPPLSFPDGSAETSDGDRSVSKTRSDALSKILDVPAFDLPATSPPRRRIPRQRLSFAGQLWTFLGVTVPLGGLVAAIVLLWGWGFSWVDLGLLLGMYVVTMLGITVGFHRLFVHRSFETSVPVKVALTAAGSMAVQGTMLQWVGLHRWHHQHSDCEEDVHSPHHGGDGLLGFLGGFWHAHVGWAFLADPPGLERYTQDLRKSPSLRAASALFHFWAVLGLLIPALLGGLISGSWAGAATGLVWGGLVRILLVHHLTWSINSVCHLWGRQPYRSNDESRNNFIFGVLAMGEGWHNTHHVFPTSARHGLRWWELDASYWVIRSLSAVGLTWNLKLPSAEAQEKERQ</sequence>
<dbReference type="CDD" id="cd03505">
    <property type="entry name" value="Delta9-FADS-like"/>
    <property type="match status" value="1"/>
</dbReference>
<evidence type="ECO:0000256" key="5">
    <source>
        <dbReference type="ARBA" id="ARBA00022989"/>
    </source>
</evidence>
<dbReference type="GO" id="GO:0006631">
    <property type="term" value="P:fatty acid metabolic process"/>
    <property type="evidence" value="ECO:0007669"/>
    <property type="project" value="UniProtKB-KW"/>
</dbReference>
<dbReference type="PANTHER" id="PTHR11351">
    <property type="entry name" value="ACYL-COA DESATURASE"/>
    <property type="match status" value="1"/>
</dbReference>
<evidence type="ECO:0000256" key="3">
    <source>
        <dbReference type="ARBA" id="ARBA00022692"/>
    </source>
</evidence>